<organism evidence="3 4">
    <name type="scientific">Luteolibacter rhizosphaerae</name>
    <dbReference type="NCBI Taxonomy" id="2989719"/>
    <lineage>
        <taxon>Bacteria</taxon>
        <taxon>Pseudomonadati</taxon>
        <taxon>Verrucomicrobiota</taxon>
        <taxon>Verrucomicrobiia</taxon>
        <taxon>Verrucomicrobiales</taxon>
        <taxon>Verrucomicrobiaceae</taxon>
        <taxon>Luteolibacter</taxon>
    </lineage>
</organism>
<feature type="signal peptide" evidence="1">
    <location>
        <begin position="1"/>
        <end position="26"/>
    </location>
</feature>
<protein>
    <submittedName>
        <fullName evidence="3">Aldo/keto reductase</fullName>
    </submittedName>
</protein>
<dbReference type="InterPro" id="IPR023210">
    <property type="entry name" value="NADP_OxRdtase_dom"/>
</dbReference>
<dbReference type="Pfam" id="PF00248">
    <property type="entry name" value="Aldo_ket_red"/>
    <property type="match status" value="1"/>
</dbReference>
<dbReference type="RefSeq" id="WP_264512568.1">
    <property type="nucleotide sequence ID" value="NZ_JAPDDR010000003.1"/>
</dbReference>
<feature type="domain" description="NADP-dependent oxidoreductase" evidence="2">
    <location>
        <begin position="49"/>
        <end position="356"/>
    </location>
</feature>
<name>A0ABT3G0C9_9BACT</name>
<keyword evidence="1" id="KW-0732">Signal</keyword>
<evidence type="ECO:0000313" key="4">
    <source>
        <dbReference type="Proteomes" id="UP001165653"/>
    </source>
</evidence>
<proteinExistence type="predicted"/>
<reference evidence="3" key="1">
    <citation type="submission" date="2022-10" db="EMBL/GenBank/DDBJ databases">
        <title>Luteolibacter sp. GHJ8, whole genome shotgun sequencing project.</title>
        <authorList>
            <person name="Zhao G."/>
            <person name="Shen L."/>
        </authorList>
    </citation>
    <scope>NUCLEOTIDE SEQUENCE</scope>
    <source>
        <strain evidence="3">GHJ8</strain>
    </source>
</reference>
<gene>
    <name evidence="3" type="ORF">OJ996_06830</name>
</gene>
<dbReference type="InterPro" id="IPR036812">
    <property type="entry name" value="NAD(P)_OxRdtase_dom_sf"/>
</dbReference>
<dbReference type="PROSITE" id="PS51318">
    <property type="entry name" value="TAT"/>
    <property type="match status" value="1"/>
</dbReference>
<sequence>MISRRHFLSTVSGAAAVSALPQTAAAQSTGISLTQSATTAGGKYRPPFRIGLGGAPMGGSSKLPVTDEEAVAILDNAWAAGMRFYDNSPWYGLGLSERRFGQMLNDKKRDEYVLSTKVGRILTGSLKPKATAWGNPDSFDYTYDYTASATRRSIEDSLQRLGLPSIDIVFIHDLTAVNGDLGERWTEYFDQAVKGAMPELTKMREEGIIKAWGLGVNNLEPILRTLDVADPDIFLAACQYSLIEHEESVTKLFPACDAKGVSIVVGSPLNNGFITGAQRFNYGPKIPAGFEDKRARMQTIAKEHGVDLRTAALQFTAAPTTVSATIPGARKRNHPEENVKSMAVKIPADFWAELKQEKLIAEGAPVPA</sequence>
<dbReference type="PANTHER" id="PTHR42686:SF1">
    <property type="entry name" value="GH17980P-RELATED"/>
    <property type="match status" value="1"/>
</dbReference>
<dbReference type="InterPro" id="IPR020471">
    <property type="entry name" value="AKR"/>
</dbReference>
<comment type="caution">
    <text evidence="3">The sequence shown here is derived from an EMBL/GenBank/DDBJ whole genome shotgun (WGS) entry which is preliminary data.</text>
</comment>
<dbReference type="InterPro" id="IPR006311">
    <property type="entry name" value="TAT_signal"/>
</dbReference>
<evidence type="ECO:0000313" key="3">
    <source>
        <dbReference type="EMBL" id="MCW1913278.1"/>
    </source>
</evidence>
<dbReference type="Gene3D" id="3.20.20.100">
    <property type="entry name" value="NADP-dependent oxidoreductase domain"/>
    <property type="match status" value="1"/>
</dbReference>
<dbReference type="CDD" id="cd19152">
    <property type="entry name" value="AKR_AKR15A"/>
    <property type="match status" value="1"/>
</dbReference>
<dbReference type="Proteomes" id="UP001165653">
    <property type="component" value="Unassembled WGS sequence"/>
</dbReference>
<accession>A0ABT3G0C9</accession>
<evidence type="ECO:0000259" key="2">
    <source>
        <dbReference type="Pfam" id="PF00248"/>
    </source>
</evidence>
<dbReference type="EMBL" id="JAPDDR010000003">
    <property type="protein sequence ID" value="MCW1913278.1"/>
    <property type="molecule type" value="Genomic_DNA"/>
</dbReference>
<dbReference type="PANTHER" id="PTHR42686">
    <property type="entry name" value="GH17980P-RELATED"/>
    <property type="match status" value="1"/>
</dbReference>
<dbReference type="SUPFAM" id="SSF51430">
    <property type="entry name" value="NAD(P)-linked oxidoreductase"/>
    <property type="match status" value="1"/>
</dbReference>
<evidence type="ECO:0000256" key="1">
    <source>
        <dbReference type="SAM" id="SignalP"/>
    </source>
</evidence>
<feature type="chain" id="PRO_5046468078" evidence="1">
    <location>
        <begin position="27"/>
        <end position="368"/>
    </location>
</feature>
<keyword evidence="4" id="KW-1185">Reference proteome</keyword>